<evidence type="ECO:0000313" key="9">
    <source>
        <dbReference type="Proteomes" id="UP000236220"/>
    </source>
</evidence>
<dbReference type="EMBL" id="NPZB01000002">
    <property type="protein sequence ID" value="PNS07924.1"/>
    <property type="molecule type" value="Genomic_DNA"/>
</dbReference>
<evidence type="ECO:0000313" key="8">
    <source>
        <dbReference type="EMBL" id="PNS07924.1"/>
    </source>
</evidence>
<organism evidence="8 9">
    <name type="scientific">Solilutibacter silvestris</name>
    <dbReference type="NCBI Taxonomy" id="1645665"/>
    <lineage>
        <taxon>Bacteria</taxon>
        <taxon>Pseudomonadati</taxon>
        <taxon>Pseudomonadota</taxon>
        <taxon>Gammaproteobacteria</taxon>
        <taxon>Lysobacterales</taxon>
        <taxon>Lysobacteraceae</taxon>
        <taxon>Solilutibacter</taxon>
    </lineage>
</organism>
<dbReference type="Gene3D" id="2.40.128.260">
    <property type="entry name" value="Type IV secretion system, VirB10/TraB/TrbI"/>
    <property type="match status" value="2"/>
</dbReference>
<dbReference type="InterPro" id="IPR005498">
    <property type="entry name" value="T4SS_VirB10/TraB/TrbI"/>
</dbReference>
<reference evidence="8 9" key="1">
    <citation type="submission" date="2017-08" db="EMBL/GenBank/DDBJ databases">
        <title>Lysobacter sylvestris genome.</title>
        <authorList>
            <person name="Zhang D.-C."/>
            <person name="Albuquerque L."/>
            <person name="Franca L."/>
            <person name="Froufe H.J.C."/>
            <person name="Barroso C."/>
            <person name="Egas C."/>
            <person name="Da Costa M."/>
            <person name="Margesin R."/>
        </authorList>
    </citation>
    <scope>NUCLEOTIDE SEQUENCE [LARGE SCALE GENOMIC DNA]</scope>
    <source>
        <strain evidence="8 9">AM20-91</strain>
    </source>
</reference>
<evidence type="ECO:0000256" key="1">
    <source>
        <dbReference type="ARBA" id="ARBA00004167"/>
    </source>
</evidence>
<feature type="compositionally biased region" description="Basic and acidic residues" evidence="6">
    <location>
        <begin position="85"/>
        <end position="94"/>
    </location>
</feature>
<dbReference type="Pfam" id="PF03743">
    <property type="entry name" value="TrbI"/>
    <property type="match status" value="1"/>
</dbReference>
<evidence type="ECO:0000256" key="5">
    <source>
        <dbReference type="ARBA" id="ARBA00023136"/>
    </source>
</evidence>
<feature type="compositionally biased region" description="Low complexity" evidence="6">
    <location>
        <begin position="15"/>
        <end position="26"/>
    </location>
</feature>
<comment type="similarity">
    <text evidence="2">Belongs to the TrbI/VirB10 family.</text>
</comment>
<dbReference type="GO" id="GO:0016020">
    <property type="term" value="C:membrane"/>
    <property type="evidence" value="ECO:0007669"/>
    <property type="project" value="UniProtKB-SubCell"/>
</dbReference>
<evidence type="ECO:0000256" key="7">
    <source>
        <dbReference type="SAM" id="Phobius"/>
    </source>
</evidence>
<keyword evidence="5 7" id="KW-0472">Membrane</keyword>
<dbReference type="OrthoDB" id="9766860at2"/>
<keyword evidence="4 7" id="KW-1133">Transmembrane helix</keyword>
<protein>
    <submittedName>
        <fullName evidence="8">Bacterial conjugation TrbI-like protein</fullName>
    </submittedName>
</protein>
<evidence type="ECO:0000256" key="2">
    <source>
        <dbReference type="ARBA" id="ARBA00010265"/>
    </source>
</evidence>
<comment type="caution">
    <text evidence="8">The sequence shown here is derived from an EMBL/GenBank/DDBJ whole genome shotgun (WGS) entry which is preliminary data.</text>
</comment>
<feature type="region of interest" description="Disordered" evidence="6">
    <location>
        <begin position="1"/>
        <end position="34"/>
    </location>
</feature>
<dbReference type="AlphaFoldDB" id="A0A2K1PYQ1"/>
<dbReference type="CDD" id="cd16429">
    <property type="entry name" value="VirB10"/>
    <property type="match status" value="1"/>
</dbReference>
<dbReference type="InterPro" id="IPR042217">
    <property type="entry name" value="T4SS_VirB10/TrbI"/>
</dbReference>
<comment type="subcellular location">
    <subcellularLocation>
        <location evidence="1">Membrane</location>
        <topology evidence="1">Single-pass membrane protein</topology>
    </subcellularLocation>
</comment>
<sequence>MSQHYPPSDDNNHSQQQGGQEPQAQGNPYFDRVQGGTAADLDAAAPTLTQTEMQQLNRKAMFFLAAIVGLLLLVAFWIMHSLSNRDDGKKKAADAQRPTQVVETPDLPRAAPAPPVNNDAAQPIDVVNNAPPLPPAPNHASANRARAGDYGDGGDQSQAMPAGPRPPSLVERRMWNGNMPPPDAAPQAQGQGMAGAQGQQGGMMVMGPNGPMWVPNKEMVKEADSSAKLLSNPDALLVRGTYIRCILETRIITDIPGFTSCIVTEPVYSINGRRLLLPRGSKMLGKYDSAGIARGRVAVIWDRITTPNGYDISMASPGTDQLGGAGHPGQYDAHWPSRVATAMLISMVSDLFKYEGQKHGPSGTVVTPSGVAYESPYESNTARTVQSMAEQAINESANRKPTVTINQGTQLNVYVAQDVDFSNVLARR</sequence>
<dbReference type="RefSeq" id="WP_103075569.1">
    <property type="nucleotide sequence ID" value="NZ_NPZB01000002.1"/>
</dbReference>
<accession>A0A2K1PYQ1</accession>
<keyword evidence="9" id="KW-1185">Reference proteome</keyword>
<dbReference type="Proteomes" id="UP000236220">
    <property type="component" value="Unassembled WGS sequence"/>
</dbReference>
<feature type="transmembrane region" description="Helical" evidence="7">
    <location>
        <begin position="60"/>
        <end position="79"/>
    </location>
</feature>
<keyword evidence="3 7" id="KW-0812">Transmembrane</keyword>
<proteinExistence type="inferred from homology"/>
<evidence type="ECO:0000256" key="4">
    <source>
        <dbReference type="ARBA" id="ARBA00022989"/>
    </source>
</evidence>
<evidence type="ECO:0000256" key="3">
    <source>
        <dbReference type="ARBA" id="ARBA00022692"/>
    </source>
</evidence>
<name>A0A2K1PYQ1_9GAMM</name>
<evidence type="ECO:0000256" key="6">
    <source>
        <dbReference type="SAM" id="MobiDB-lite"/>
    </source>
</evidence>
<feature type="region of interest" description="Disordered" evidence="6">
    <location>
        <begin position="85"/>
        <end position="200"/>
    </location>
</feature>
<gene>
    <name evidence="8" type="ORF">Lysil_2100</name>
</gene>